<reference evidence="2 3" key="1">
    <citation type="submission" date="2020-05" db="EMBL/GenBank/DDBJ databases">
        <title>WGS assembly of Panicum virgatum.</title>
        <authorList>
            <person name="Lovell J.T."/>
            <person name="Jenkins J."/>
            <person name="Shu S."/>
            <person name="Juenger T.E."/>
            <person name="Schmutz J."/>
        </authorList>
    </citation>
    <scope>NUCLEOTIDE SEQUENCE [LARGE SCALE GENOMIC DNA]</scope>
    <source>
        <strain evidence="3">cv. AP13</strain>
    </source>
</reference>
<evidence type="ECO:0000313" key="2">
    <source>
        <dbReference type="EMBL" id="KAG2657724.1"/>
    </source>
</evidence>
<gene>
    <name evidence="2" type="ORF">PVAP13_1KG157405</name>
</gene>
<dbReference type="GO" id="GO:0030127">
    <property type="term" value="C:COPII vesicle coat"/>
    <property type="evidence" value="ECO:0007669"/>
    <property type="project" value="InterPro"/>
</dbReference>
<dbReference type="GO" id="GO:0008270">
    <property type="term" value="F:zinc ion binding"/>
    <property type="evidence" value="ECO:0007669"/>
    <property type="project" value="InterPro"/>
</dbReference>
<protein>
    <submittedName>
        <fullName evidence="2">Uncharacterized protein</fullName>
    </submittedName>
</protein>
<dbReference type="AlphaFoldDB" id="A0A8T0XKB4"/>
<name>A0A8T0XKB4_PANVG</name>
<feature type="region of interest" description="Disordered" evidence="1">
    <location>
        <begin position="1"/>
        <end position="102"/>
    </location>
</feature>
<dbReference type="InterPro" id="IPR036174">
    <property type="entry name" value="Znf_Sec23_Sec24_sf"/>
</dbReference>
<organism evidence="2 3">
    <name type="scientific">Panicum virgatum</name>
    <name type="common">Blackwell switchgrass</name>
    <dbReference type="NCBI Taxonomy" id="38727"/>
    <lineage>
        <taxon>Eukaryota</taxon>
        <taxon>Viridiplantae</taxon>
        <taxon>Streptophyta</taxon>
        <taxon>Embryophyta</taxon>
        <taxon>Tracheophyta</taxon>
        <taxon>Spermatophyta</taxon>
        <taxon>Magnoliopsida</taxon>
        <taxon>Liliopsida</taxon>
        <taxon>Poales</taxon>
        <taxon>Poaceae</taxon>
        <taxon>PACMAD clade</taxon>
        <taxon>Panicoideae</taxon>
        <taxon>Panicodae</taxon>
        <taxon>Paniceae</taxon>
        <taxon>Panicinae</taxon>
        <taxon>Panicum</taxon>
        <taxon>Panicum sect. Hiantes</taxon>
    </lineage>
</organism>
<comment type="caution">
    <text evidence="2">The sequence shown here is derived from an EMBL/GenBank/DDBJ whole genome shotgun (WGS) entry which is preliminary data.</text>
</comment>
<dbReference type="GO" id="GO:0006888">
    <property type="term" value="P:endoplasmic reticulum to Golgi vesicle-mediated transport"/>
    <property type="evidence" value="ECO:0007669"/>
    <property type="project" value="InterPro"/>
</dbReference>
<evidence type="ECO:0000313" key="3">
    <source>
        <dbReference type="Proteomes" id="UP000823388"/>
    </source>
</evidence>
<dbReference type="SUPFAM" id="SSF82919">
    <property type="entry name" value="Zn-finger domain of Sec23/24"/>
    <property type="match status" value="1"/>
</dbReference>
<accession>A0A8T0XKB4</accession>
<keyword evidence="3" id="KW-1185">Reference proteome</keyword>
<sequence>MSGGARGRSTSAAPRPRPDQPWPACPRATMPLPLVGAAPPPPQPVGPSAREAAQLRRSPPATGLARRARASGPGFATPPFEAHLRGSAPPPPALRPDSSAASQPPLYCKPSFSARIKSFARNDFAPKIWICSLCFFSNHFRVPTSPPSSSSSTPPLIASLVASRLRRPQSHCGRPSRSSPNELRNYNWVQFKVQVQIFCVPSPTHKWTGQQEQRRCRKGSGLSSLDAITLILHAVSLDDDGAKEATSEH</sequence>
<proteinExistence type="predicted"/>
<evidence type="ECO:0000256" key="1">
    <source>
        <dbReference type="SAM" id="MobiDB-lite"/>
    </source>
</evidence>
<dbReference type="Gene3D" id="2.30.30.380">
    <property type="entry name" value="Zn-finger domain of Sec23/24"/>
    <property type="match status" value="1"/>
</dbReference>
<dbReference type="Proteomes" id="UP000823388">
    <property type="component" value="Chromosome 1K"/>
</dbReference>
<dbReference type="GO" id="GO:0006886">
    <property type="term" value="P:intracellular protein transport"/>
    <property type="evidence" value="ECO:0007669"/>
    <property type="project" value="InterPro"/>
</dbReference>
<dbReference type="EMBL" id="CM029037">
    <property type="protein sequence ID" value="KAG2657724.1"/>
    <property type="molecule type" value="Genomic_DNA"/>
</dbReference>